<dbReference type="EMBL" id="JMCB01000002">
    <property type="protein sequence ID" value="KFE71440.1"/>
    <property type="molecule type" value="Genomic_DNA"/>
</dbReference>
<comment type="caution">
    <text evidence="14">The sequence shown here is derived from an EMBL/GenBank/DDBJ whole genome shotgun (WGS) entry which is preliminary data.</text>
</comment>
<dbReference type="RefSeq" id="WP_044183426.1">
    <property type="nucleotide sequence ID" value="NZ_JMCB01000002.1"/>
</dbReference>
<evidence type="ECO:0000256" key="7">
    <source>
        <dbReference type="ARBA" id="ARBA00022989"/>
    </source>
</evidence>
<dbReference type="Gene3D" id="1.10.760.10">
    <property type="entry name" value="Cytochrome c-like domain"/>
    <property type="match status" value="1"/>
</dbReference>
<feature type="transmembrane region" description="Helical" evidence="11">
    <location>
        <begin position="234"/>
        <end position="253"/>
    </location>
</feature>
<dbReference type="SUPFAM" id="SSF46626">
    <property type="entry name" value="Cytochrome c"/>
    <property type="match status" value="1"/>
</dbReference>
<evidence type="ECO:0000256" key="4">
    <source>
        <dbReference type="ARBA" id="ARBA00022692"/>
    </source>
</evidence>
<evidence type="ECO:0000256" key="10">
    <source>
        <dbReference type="PROSITE-ProRule" id="PRU00433"/>
    </source>
</evidence>
<dbReference type="Pfam" id="PF00034">
    <property type="entry name" value="Cytochrom_C"/>
    <property type="match status" value="1"/>
</dbReference>
<dbReference type="InterPro" id="IPR027387">
    <property type="entry name" value="Cytb/b6-like_sf"/>
</dbReference>
<keyword evidence="5 10" id="KW-0479">Metal-binding</keyword>
<dbReference type="STRING" id="394096.DB31_3570"/>
<evidence type="ECO:0000313" key="14">
    <source>
        <dbReference type="EMBL" id="KFE71440.1"/>
    </source>
</evidence>
<organism evidence="14 15">
    <name type="scientific">Hyalangium minutum</name>
    <dbReference type="NCBI Taxonomy" id="394096"/>
    <lineage>
        <taxon>Bacteria</taxon>
        <taxon>Pseudomonadati</taxon>
        <taxon>Myxococcota</taxon>
        <taxon>Myxococcia</taxon>
        <taxon>Myxococcales</taxon>
        <taxon>Cystobacterineae</taxon>
        <taxon>Archangiaceae</taxon>
        <taxon>Hyalangium</taxon>
    </lineage>
</organism>
<reference evidence="14 15" key="1">
    <citation type="submission" date="2014-04" db="EMBL/GenBank/DDBJ databases">
        <title>Genome assembly of Hyalangium minutum DSM 14724.</title>
        <authorList>
            <person name="Sharma G."/>
            <person name="Subramanian S."/>
        </authorList>
    </citation>
    <scope>NUCLEOTIDE SEQUENCE [LARGE SCALE GENOMIC DNA]</scope>
    <source>
        <strain evidence="14 15">DSM 14724</strain>
    </source>
</reference>
<keyword evidence="9 11" id="KW-0472">Membrane</keyword>
<gene>
    <name evidence="14" type="ORF">DB31_3570</name>
</gene>
<feature type="transmembrane region" description="Helical" evidence="11">
    <location>
        <begin position="35"/>
        <end position="59"/>
    </location>
</feature>
<evidence type="ECO:0000256" key="9">
    <source>
        <dbReference type="ARBA" id="ARBA00023136"/>
    </source>
</evidence>
<evidence type="ECO:0000256" key="6">
    <source>
        <dbReference type="ARBA" id="ARBA00022982"/>
    </source>
</evidence>
<name>A0A085WUS7_9BACT</name>
<dbReference type="GO" id="GO:0016020">
    <property type="term" value="C:membrane"/>
    <property type="evidence" value="ECO:0007669"/>
    <property type="project" value="UniProtKB-SubCell"/>
</dbReference>
<dbReference type="GO" id="GO:0020037">
    <property type="term" value="F:heme binding"/>
    <property type="evidence" value="ECO:0007669"/>
    <property type="project" value="InterPro"/>
</dbReference>
<feature type="transmembrane region" description="Helical" evidence="11">
    <location>
        <begin position="86"/>
        <end position="107"/>
    </location>
</feature>
<dbReference type="PANTHER" id="PTHR19271:SF16">
    <property type="entry name" value="CYTOCHROME B"/>
    <property type="match status" value="1"/>
</dbReference>
<dbReference type="Pfam" id="PF00032">
    <property type="entry name" value="Cytochrom_B_C"/>
    <property type="match status" value="1"/>
</dbReference>
<dbReference type="SUPFAM" id="SSF81648">
    <property type="entry name" value="a domain/subunit of cytochrome bc1 complex (Ubiquinol-cytochrome c reductase)"/>
    <property type="match status" value="1"/>
</dbReference>
<dbReference type="GO" id="GO:0046872">
    <property type="term" value="F:metal ion binding"/>
    <property type="evidence" value="ECO:0007669"/>
    <property type="project" value="UniProtKB-KW"/>
</dbReference>
<dbReference type="PANTHER" id="PTHR19271">
    <property type="entry name" value="CYTOCHROME B"/>
    <property type="match status" value="1"/>
</dbReference>
<dbReference type="PROSITE" id="PS51007">
    <property type="entry name" value="CYTC"/>
    <property type="match status" value="1"/>
</dbReference>
<dbReference type="Pfam" id="PF00033">
    <property type="entry name" value="Cytochrome_B"/>
    <property type="match status" value="1"/>
</dbReference>
<evidence type="ECO:0000256" key="1">
    <source>
        <dbReference type="ARBA" id="ARBA00004141"/>
    </source>
</evidence>
<evidence type="ECO:0000256" key="3">
    <source>
        <dbReference type="ARBA" id="ARBA00022617"/>
    </source>
</evidence>
<dbReference type="GO" id="GO:0016491">
    <property type="term" value="F:oxidoreductase activity"/>
    <property type="evidence" value="ECO:0007669"/>
    <property type="project" value="InterPro"/>
</dbReference>
<comment type="subcellular location">
    <subcellularLocation>
        <location evidence="1">Membrane</location>
        <topology evidence="1">Multi-pass membrane protein</topology>
    </subcellularLocation>
</comment>
<dbReference type="InterPro" id="IPR005797">
    <property type="entry name" value="Cyt_b/b6_N"/>
</dbReference>
<dbReference type="PROSITE" id="PS51002">
    <property type="entry name" value="CYTB_NTER"/>
    <property type="match status" value="1"/>
</dbReference>
<keyword evidence="15" id="KW-1185">Reference proteome</keyword>
<accession>A0A085WUS7</accession>
<keyword evidence="7 11" id="KW-1133">Transmembrane helix</keyword>
<dbReference type="InterPro" id="IPR005798">
    <property type="entry name" value="Cyt_b/b6_C"/>
</dbReference>
<keyword evidence="4 11" id="KW-0812">Transmembrane</keyword>
<keyword evidence="2" id="KW-0813">Transport</keyword>
<evidence type="ECO:0000256" key="11">
    <source>
        <dbReference type="SAM" id="Phobius"/>
    </source>
</evidence>
<dbReference type="Gene3D" id="1.20.810.10">
    <property type="entry name" value="Cytochrome Bc1 Complex, Chain C"/>
    <property type="match status" value="1"/>
</dbReference>
<feature type="transmembrane region" description="Helical" evidence="11">
    <location>
        <begin position="119"/>
        <end position="139"/>
    </location>
</feature>
<sequence length="571" mass="62669">MLKRLEAWLDSRTGYRAILHNALHEHVPGGARWRYVFGSVITVLILVQVVTGVALELYYSPSTTDAWASVNYIQTQVWLGSLLRGVHHFGASAIVIVMAMHLMQTAWAGAFRAPREMNWIAGFVLLQIILGLALTGYLLPWDQKGYWATQVATSIAGTLPLIGSKLQMFLQGGTSYGNLTLTRFHTLHVMLLPAALFSVIGIHIALFRKHGVTPPDLPKEELERKAAMFFPDQLLLDTIASIAAVGVIFWLAWRVGAPLEAPADPSSQYLARPEWYFLPLFQLLKYFEGGAELVGTVILPGLAMGFVAALPFLHTALSRRSPSVHRLLAGTLTLGLVGVGGLGALAVRSDRNDPAVAAMAERAHEEALEARRLASMGGVPASGPLNLYRNDPIVWGHRVLTVQCQKCHMACDTTPYKGSPCLEGYGSRAWIARFLRNPRAPHFFGNTKIDDMEPYTGPQESVDALTEFIYSQGGRKDVTEALAKKGEALFDSEGCASCHSLDGVGSGLAPDLKGWASREWTHAFIRTPGHSRFFGEMNEMETFDHLRLPEEELQAVTAWLHAQGAQPLKFP</sequence>
<evidence type="ECO:0000313" key="15">
    <source>
        <dbReference type="Proteomes" id="UP000028725"/>
    </source>
</evidence>
<evidence type="ECO:0000256" key="2">
    <source>
        <dbReference type="ARBA" id="ARBA00022448"/>
    </source>
</evidence>
<proteinExistence type="predicted"/>
<dbReference type="Proteomes" id="UP000028725">
    <property type="component" value="Unassembled WGS sequence"/>
</dbReference>
<evidence type="ECO:0000259" key="13">
    <source>
        <dbReference type="PROSITE" id="PS51007"/>
    </source>
</evidence>
<dbReference type="SUPFAM" id="SSF81342">
    <property type="entry name" value="Transmembrane di-heme cytochromes"/>
    <property type="match status" value="1"/>
</dbReference>
<dbReference type="GO" id="GO:0022904">
    <property type="term" value="P:respiratory electron transport chain"/>
    <property type="evidence" value="ECO:0007669"/>
    <property type="project" value="InterPro"/>
</dbReference>
<dbReference type="OrthoDB" id="9804503at2"/>
<feature type="domain" description="Cytochrome b/b6 N-terminal region profile" evidence="12">
    <location>
        <begin position="5"/>
        <end position="216"/>
    </location>
</feature>
<evidence type="ECO:0000256" key="5">
    <source>
        <dbReference type="ARBA" id="ARBA00022723"/>
    </source>
</evidence>
<evidence type="ECO:0000256" key="8">
    <source>
        <dbReference type="ARBA" id="ARBA00023004"/>
    </source>
</evidence>
<keyword evidence="8 10" id="KW-0408">Iron</keyword>
<dbReference type="InterPro" id="IPR009056">
    <property type="entry name" value="Cyt_c-like_dom"/>
</dbReference>
<dbReference type="InterPro" id="IPR016174">
    <property type="entry name" value="Di-haem_cyt_TM"/>
</dbReference>
<keyword evidence="6" id="KW-0249">Electron transport</keyword>
<evidence type="ECO:0000259" key="12">
    <source>
        <dbReference type="PROSITE" id="PS51002"/>
    </source>
</evidence>
<feature type="transmembrane region" description="Helical" evidence="11">
    <location>
        <begin position="327"/>
        <end position="347"/>
    </location>
</feature>
<dbReference type="AlphaFoldDB" id="A0A085WUS7"/>
<dbReference type="GO" id="GO:0009055">
    <property type="term" value="F:electron transfer activity"/>
    <property type="evidence" value="ECO:0007669"/>
    <property type="project" value="InterPro"/>
</dbReference>
<keyword evidence="3 10" id="KW-0349">Heme</keyword>
<dbReference type="InterPro" id="IPR036909">
    <property type="entry name" value="Cyt_c-like_dom_sf"/>
</dbReference>
<protein>
    <submittedName>
        <fullName evidence="14">Menaquinone-cytochrome c reductase, cytochrome B subunit protein</fullName>
    </submittedName>
</protein>
<feature type="transmembrane region" description="Helical" evidence="11">
    <location>
        <begin position="187"/>
        <end position="207"/>
    </location>
</feature>
<feature type="transmembrane region" description="Helical" evidence="11">
    <location>
        <begin position="293"/>
        <end position="315"/>
    </location>
</feature>
<feature type="domain" description="Cytochrome c" evidence="13">
    <location>
        <begin position="481"/>
        <end position="564"/>
    </location>
</feature>
<dbReference type="InterPro" id="IPR036150">
    <property type="entry name" value="Cyt_b/b6_C_sf"/>
</dbReference>